<comment type="caution">
    <text evidence="3">The sequence shown here is derived from an EMBL/GenBank/DDBJ whole genome shotgun (WGS) entry which is preliminary data.</text>
</comment>
<evidence type="ECO:0000256" key="1">
    <source>
        <dbReference type="SAM" id="MobiDB-lite"/>
    </source>
</evidence>
<reference evidence="3" key="2">
    <citation type="submission" date="2021-09" db="EMBL/GenBank/DDBJ databases">
        <authorList>
            <person name="Jia N."/>
            <person name="Wang J."/>
            <person name="Shi W."/>
            <person name="Du L."/>
            <person name="Sun Y."/>
            <person name="Zhan W."/>
            <person name="Jiang J."/>
            <person name="Wang Q."/>
            <person name="Zhang B."/>
            <person name="Ji P."/>
            <person name="Sakyi L.B."/>
            <person name="Cui X."/>
            <person name="Yuan T."/>
            <person name="Jiang B."/>
            <person name="Yang W."/>
            <person name="Lam T.T.-Y."/>
            <person name="Chang Q."/>
            <person name="Ding S."/>
            <person name="Wang X."/>
            <person name="Zhu J."/>
            <person name="Ruan X."/>
            <person name="Zhao L."/>
            <person name="Wei J."/>
            <person name="Que T."/>
            <person name="Du C."/>
            <person name="Cheng J."/>
            <person name="Dai P."/>
            <person name="Han X."/>
            <person name="Huang E."/>
            <person name="Gao Y."/>
            <person name="Liu J."/>
            <person name="Shao H."/>
            <person name="Ye R."/>
            <person name="Li L."/>
            <person name="Wei W."/>
            <person name="Wang X."/>
            <person name="Wang C."/>
            <person name="Huo Q."/>
            <person name="Li W."/>
            <person name="Guo W."/>
            <person name="Chen H."/>
            <person name="Chen S."/>
            <person name="Zhou L."/>
            <person name="Zhou L."/>
            <person name="Ni X."/>
            <person name="Tian J."/>
            <person name="Zhou Y."/>
            <person name="Sheng Y."/>
            <person name="Liu T."/>
            <person name="Pan Y."/>
            <person name="Xia L."/>
            <person name="Li J."/>
            <person name="Zhao F."/>
            <person name="Cao W."/>
        </authorList>
    </citation>
    <scope>NUCLEOTIDE SEQUENCE</scope>
    <source>
        <strain evidence="3">Rmic-2018</strain>
        <tissue evidence="3">Larvae</tissue>
    </source>
</reference>
<gene>
    <name evidence="3" type="ORF">HPB51_012156</name>
</gene>
<protein>
    <recommendedName>
        <fullName evidence="5">Secreted protein</fullName>
    </recommendedName>
</protein>
<evidence type="ECO:0000313" key="3">
    <source>
        <dbReference type="EMBL" id="KAH8023342.1"/>
    </source>
</evidence>
<reference evidence="3" key="1">
    <citation type="journal article" date="2020" name="Cell">
        <title>Large-Scale Comparative Analyses of Tick Genomes Elucidate Their Genetic Diversity and Vector Capacities.</title>
        <authorList>
            <consortium name="Tick Genome and Microbiome Consortium (TIGMIC)"/>
            <person name="Jia N."/>
            <person name="Wang J."/>
            <person name="Shi W."/>
            <person name="Du L."/>
            <person name="Sun Y."/>
            <person name="Zhan W."/>
            <person name="Jiang J.F."/>
            <person name="Wang Q."/>
            <person name="Zhang B."/>
            <person name="Ji P."/>
            <person name="Bell-Sakyi L."/>
            <person name="Cui X.M."/>
            <person name="Yuan T.T."/>
            <person name="Jiang B.G."/>
            <person name="Yang W.F."/>
            <person name="Lam T.T."/>
            <person name="Chang Q.C."/>
            <person name="Ding S.J."/>
            <person name="Wang X.J."/>
            <person name="Zhu J.G."/>
            <person name="Ruan X.D."/>
            <person name="Zhao L."/>
            <person name="Wei J.T."/>
            <person name="Ye R.Z."/>
            <person name="Que T.C."/>
            <person name="Du C.H."/>
            <person name="Zhou Y.H."/>
            <person name="Cheng J.X."/>
            <person name="Dai P.F."/>
            <person name="Guo W.B."/>
            <person name="Han X.H."/>
            <person name="Huang E.J."/>
            <person name="Li L.F."/>
            <person name="Wei W."/>
            <person name="Gao Y.C."/>
            <person name="Liu J.Z."/>
            <person name="Shao H.Z."/>
            <person name="Wang X."/>
            <person name="Wang C.C."/>
            <person name="Yang T.C."/>
            <person name="Huo Q.B."/>
            <person name="Li W."/>
            <person name="Chen H.Y."/>
            <person name="Chen S.E."/>
            <person name="Zhou L.G."/>
            <person name="Ni X.B."/>
            <person name="Tian J.H."/>
            <person name="Sheng Y."/>
            <person name="Liu T."/>
            <person name="Pan Y.S."/>
            <person name="Xia L.Y."/>
            <person name="Li J."/>
            <person name="Zhao F."/>
            <person name="Cao W.C."/>
        </authorList>
    </citation>
    <scope>NUCLEOTIDE SEQUENCE</scope>
    <source>
        <strain evidence="3">Rmic-2018</strain>
    </source>
</reference>
<evidence type="ECO:0000313" key="4">
    <source>
        <dbReference type="Proteomes" id="UP000821866"/>
    </source>
</evidence>
<organism evidence="3 4">
    <name type="scientific">Rhipicephalus microplus</name>
    <name type="common">Cattle tick</name>
    <name type="synonym">Boophilus microplus</name>
    <dbReference type="NCBI Taxonomy" id="6941"/>
    <lineage>
        <taxon>Eukaryota</taxon>
        <taxon>Metazoa</taxon>
        <taxon>Ecdysozoa</taxon>
        <taxon>Arthropoda</taxon>
        <taxon>Chelicerata</taxon>
        <taxon>Arachnida</taxon>
        <taxon>Acari</taxon>
        <taxon>Parasitiformes</taxon>
        <taxon>Ixodida</taxon>
        <taxon>Ixodoidea</taxon>
        <taxon>Ixodidae</taxon>
        <taxon>Rhipicephalinae</taxon>
        <taxon>Rhipicephalus</taxon>
        <taxon>Boophilus</taxon>
    </lineage>
</organism>
<dbReference type="Proteomes" id="UP000821866">
    <property type="component" value="Chromosome 6"/>
</dbReference>
<evidence type="ECO:0008006" key="5">
    <source>
        <dbReference type="Google" id="ProtNLM"/>
    </source>
</evidence>
<feature type="compositionally biased region" description="Pro residues" evidence="1">
    <location>
        <begin position="160"/>
        <end position="169"/>
    </location>
</feature>
<proteinExistence type="predicted"/>
<feature type="signal peptide" evidence="2">
    <location>
        <begin position="1"/>
        <end position="23"/>
    </location>
</feature>
<feature type="region of interest" description="Disordered" evidence="1">
    <location>
        <begin position="85"/>
        <end position="113"/>
    </location>
</feature>
<dbReference type="EMBL" id="JABSTU010000008">
    <property type="protein sequence ID" value="KAH8023342.1"/>
    <property type="molecule type" value="Genomic_DNA"/>
</dbReference>
<feature type="chain" id="PRO_5039912533" description="Secreted protein" evidence="2">
    <location>
        <begin position="24"/>
        <end position="213"/>
    </location>
</feature>
<evidence type="ECO:0000256" key="2">
    <source>
        <dbReference type="SAM" id="SignalP"/>
    </source>
</evidence>
<keyword evidence="2" id="KW-0732">Signal</keyword>
<accession>A0A9J6DMV3</accession>
<dbReference type="AlphaFoldDB" id="A0A9J6DMV3"/>
<name>A0A9J6DMV3_RHIMP</name>
<keyword evidence="4" id="KW-1185">Reference proteome</keyword>
<sequence length="213" mass="22214">MRAAVLVIALTCATLPVTRFAEAGVPQAPTSNMCVLPSANYVVASISRLAKTVLKGSRSYTLCAVVAVSVPDWLVLRHRPRNANSTLRTSSSLRHPPRMLGAEGAPASGDAREVASVPGAVVPPWDVPARAPGRQNVPGGVPRLSLPPQGGGTFRRGRPGPAPARPPPLTARSRRSPVATRPEEGVCLLEATNGIAVLPTRVSSTRCDELTSS</sequence>
<feature type="region of interest" description="Disordered" evidence="1">
    <location>
        <begin position="125"/>
        <end position="182"/>
    </location>
</feature>